<evidence type="ECO:0000313" key="1">
    <source>
        <dbReference type="EMBL" id="MBC6489535.1"/>
    </source>
</evidence>
<name>A0ABR7M472_9BACT</name>
<organism evidence="1 2">
    <name type="scientific">Flavihumibacter stibioxidans</name>
    <dbReference type="NCBI Taxonomy" id="1834163"/>
    <lineage>
        <taxon>Bacteria</taxon>
        <taxon>Pseudomonadati</taxon>
        <taxon>Bacteroidota</taxon>
        <taxon>Chitinophagia</taxon>
        <taxon>Chitinophagales</taxon>
        <taxon>Chitinophagaceae</taxon>
        <taxon>Flavihumibacter</taxon>
    </lineage>
</organism>
<evidence type="ECO:0000313" key="2">
    <source>
        <dbReference type="Proteomes" id="UP000765802"/>
    </source>
</evidence>
<accession>A0ABR7M472</accession>
<reference evidence="1 2" key="1">
    <citation type="submission" date="2016-07" db="EMBL/GenBank/DDBJ databases">
        <title>Genome analysis of Flavihumibacter stibioxidans YS-17.</title>
        <authorList>
            <person name="Shi K."/>
            <person name="Han Y."/>
            <person name="Wang G."/>
        </authorList>
    </citation>
    <scope>NUCLEOTIDE SEQUENCE [LARGE SCALE GENOMIC DNA]</scope>
    <source>
        <strain evidence="1 2">YS-17</strain>
    </source>
</reference>
<dbReference type="Proteomes" id="UP000765802">
    <property type="component" value="Unassembled WGS sequence"/>
</dbReference>
<proteinExistence type="predicted"/>
<sequence length="394" mass="43617">MAVIFTASWLLLAGCKKESIKDPSSDSITILGESNGAASGSDQLMAALQARLDEGNAKFPGALEQIRQKSATLQANMHPEYRDMVSSVLNVAPTPCNSSTALRVWLSNERADWTSQMISVANSLDMFNLPGNYALYYENDPAIQYHGMNGEFTQSINKAYKDLRRFWNIPSSDIVLGAMHGNMLTDLDKIIRIYEGGYGLSAASAAFYANLVVSAMNTYPLFRNGNHPIFTFNAYAFNGFNSPGLVIPKKIIMGDGIMEGYAEIGFEDVAPQAILAHEYGHHIQYHLNLIPQVRNSETIRKIELMADAYAAYYLSHARGAAMQWKRVVQFLDVFFNIGDCSFNSNNHHGTPTQRMAAAEWAYSLANDAQKQGHILTVEEFTALFDAVLPELVIQ</sequence>
<comment type="caution">
    <text evidence="1">The sequence shown here is derived from an EMBL/GenBank/DDBJ whole genome shotgun (WGS) entry which is preliminary data.</text>
</comment>
<dbReference type="EMBL" id="MBUA01000001">
    <property type="protein sequence ID" value="MBC6489535.1"/>
    <property type="molecule type" value="Genomic_DNA"/>
</dbReference>
<keyword evidence="2" id="KW-1185">Reference proteome</keyword>
<gene>
    <name evidence="1" type="ORF">BC349_01035</name>
</gene>
<protein>
    <submittedName>
        <fullName evidence="1">Uncharacterized protein</fullName>
    </submittedName>
</protein>